<dbReference type="PANTHER" id="PTHR30383:SF5">
    <property type="entry name" value="SGNH HYDROLASE-TYPE ESTERASE DOMAIN-CONTAINING PROTEIN"/>
    <property type="match status" value="1"/>
</dbReference>
<dbReference type="InterPro" id="IPR013830">
    <property type="entry name" value="SGNH_hydro"/>
</dbReference>
<dbReference type="Pfam" id="PF13472">
    <property type="entry name" value="Lipase_GDSL_2"/>
    <property type="match status" value="1"/>
</dbReference>
<dbReference type="PANTHER" id="PTHR30383">
    <property type="entry name" value="THIOESTERASE 1/PROTEASE 1/LYSOPHOSPHOLIPASE L1"/>
    <property type="match status" value="1"/>
</dbReference>
<dbReference type="InterPro" id="IPR036514">
    <property type="entry name" value="SGNH_hydro_sf"/>
</dbReference>
<accession>A0A2N7S5J2</accession>
<gene>
    <name evidence="3" type="ORF">CIK84_07635</name>
</gene>
<evidence type="ECO:0000256" key="1">
    <source>
        <dbReference type="SAM" id="MobiDB-lite"/>
    </source>
</evidence>
<dbReference type="SUPFAM" id="SSF52266">
    <property type="entry name" value="SGNH hydrolase"/>
    <property type="match status" value="1"/>
</dbReference>
<name>A0A2N7S5J2_9MICC</name>
<dbReference type="Proteomes" id="UP000235739">
    <property type="component" value="Unassembled WGS sequence"/>
</dbReference>
<sequence length="279" mass="30879">MDQGNRHGPGQGRAGRPDSFRRKQRRRPLATSDYGLAKIRYPKHSGNGFFASWLLWEDSPSREKLLAGRKGIMGVAVRVCFDGDSFVAGVGDGSHRGWAGRLIARGIERGYELTGYNLGVCGDTSTMIRQRFEAEYAARFPPGEHAVGIVFSFGVNDVIRWSSKPRVAVGERIANLSAILDQARVRRWPVLMIGPPPIADDALNEQLRELDAQMQDRCELADVPYLSVHEQLAGNEVWRSEVAADDGAHPRAAGYDVLAGLAEGAWDNWLRELAARLER</sequence>
<evidence type="ECO:0000313" key="4">
    <source>
        <dbReference type="Proteomes" id="UP000235739"/>
    </source>
</evidence>
<feature type="region of interest" description="Disordered" evidence="1">
    <location>
        <begin position="1"/>
        <end position="26"/>
    </location>
</feature>
<dbReference type="GO" id="GO:0004622">
    <property type="term" value="F:phosphatidylcholine lysophospholipase activity"/>
    <property type="evidence" value="ECO:0007669"/>
    <property type="project" value="TreeGrafter"/>
</dbReference>
<dbReference type="AlphaFoldDB" id="A0A2N7S5J2"/>
<evidence type="ECO:0000313" key="3">
    <source>
        <dbReference type="EMBL" id="PMQ21410.1"/>
    </source>
</evidence>
<evidence type="ECO:0000259" key="2">
    <source>
        <dbReference type="Pfam" id="PF13472"/>
    </source>
</evidence>
<proteinExistence type="predicted"/>
<dbReference type="Gene3D" id="3.40.50.1110">
    <property type="entry name" value="SGNH hydrolase"/>
    <property type="match status" value="1"/>
</dbReference>
<dbReference type="EMBL" id="PNQX01000001">
    <property type="protein sequence ID" value="PMQ21410.1"/>
    <property type="molecule type" value="Genomic_DNA"/>
</dbReference>
<comment type="caution">
    <text evidence="3">The sequence shown here is derived from an EMBL/GenBank/DDBJ whole genome shotgun (WGS) entry which is preliminary data.</text>
</comment>
<reference evidence="3 4" key="1">
    <citation type="journal article" date="2017" name="Elife">
        <title>Extensive horizontal gene transfer in cheese-associated bacteria.</title>
        <authorList>
            <person name="Bonham K.S."/>
            <person name="Wolfe B.E."/>
            <person name="Dutton R.J."/>
        </authorList>
    </citation>
    <scope>NUCLEOTIDE SEQUENCE [LARGE SCALE GENOMIC DNA]</scope>
    <source>
        <strain evidence="3 4">JB182</strain>
    </source>
</reference>
<dbReference type="InterPro" id="IPR051532">
    <property type="entry name" value="Ester_Hydrolysis_Enzymes"/>
</dbReference>
<organism evidence="3 4">
    <name type="scientific">Glutamicibacter arilaitensis</name>
    <dbReference type="NCBI Taxonomy" id="256701"/>
    <lineage>
        <taxon>Bacteria</taxon>
        <taxon>Bacillati</taxon>
        <taxon>Actinomycetota</taxon>
        <taxon>Actinomycetes</taxon>
        <taxon>Micrococcales</taxon>
        <taxon>Micrococcaceae</taxon>
        <taxon>Glutamicibacter</taxon>
    </lineage>
</organism>
<feature type="domain" description="SGNH hydrolase-type esterase" evidence="2">
    <location>
        <begin position="83"/>
        <end position="256"/>
    </location>
</feature>
<protein>
    <submittedName>
        <fullName evidence="3">G-D-S-L family lipolytic protein</fullName>
    </submittedName>
</protein>